<accession>A0ACC3AZZ9</accession>
<comment type="caution">
    <text evidence="1">The sequence shown here is derived from an EMBL/GenBank/DDBJ whole genome shotgun (WGS) entry which is preliminary data.</text>
</comment>
<organism evidence="1 2">
    <name type="scientific">Aspergillus melleus</name>
    <dbReference type="NCBI Taxonomy" id="138277"/>
    <lineage>
        <taxon>Eukaryota</taxon>
        <taxon>Fungi</taxon>
        <taxon>Dikarya</taxon>
        <taxon>Ascomycota</taxon>
        <taxon>Pezizomycotina</taxon>
        <taxon>Eurotiomycetes</taxon>
        <taxon>Eurotiomycetidae</taxon>
        <taxon>Eurotiales</taxon>
        <taxon>Aspergillaceae</taxon>
        <taxon>Aspergillus</taxon>
        <taxon>Aspergillus subgen. Circumdati</taxon>
    </lineage>
</organism>
<name>A0ACC3AZZ9_9EURO</name>
<dbReference type="EMBL" id="JAOPJF010000042">
    <property type="protein sequence ID" value="KAK1143210.1"/>
    <property type="molecule type" value="Genomic_DNA"/>
</dbReference>
<evidence type="ECO:0000313" key="2">
    <source>
        <dbReference type="Proteomes" id="UP001177260"/>
    </source>
</evidence>
<keyword evidence="2" id="KW-1185">Reference proteome</keyword>
<protein>
    <submittedName>
        <fullName evidence="1">Uncharacterized protein</fullName>
    </submittedName>
</protein>
<sequence>MPPSGNSEEGAKDLKGADQNNPIISDVLPKTRAINIIARLMRDFESVESRLTDASKNITVLAPRNGAIMDLPRKPWENPDDYAQFGEANAYEGQDGQDRAKRNLKRFVEAHIITVSPWEEGDEAETLAGDKLRWTKDGDKIFIQPGNVEVESIAEQVSNGEVWILNGVINYR</sequence>
<proteinExistence type="predicted"/>
<evidence type="ECO:0000313" key="1">
    <source>
        <dbReference type="EMBL" id="KAK1143210.1"/>
    </source>
</evidence>
<gene>
    <name evidence="1" type="ORF">N8T08_006908</name>
</gene>
<dbReference type="Proteomes" id="UP001177260">
    <property type="component" value="Unassembled WGS sequence"/>
</dbReference>
<reference evidence="1 2" key="1">
    <citation type="journal article" date="2023" name="ACS Omega">
        <title>Identification of the Neoaspergillic Acid Biosynthesis Gene Cluster by Establishing an In Vitro CRISPR-Ribonucleoprotein Genetic System in Aspergillus melleus.</title>
        <authorList>
            <person name="Yuan B."/>
            <person name="Grau M.F."/>
            <person name="Murata R.M."/>
            <person name="Torok T."/>
            <person name="Venkateswaran K."/>
            <person name="Stajich J.E."/>
            <person name="Wang C.C.C."/>
        </authorList>
    </citation>
    <scope>NUCLEOTIDE SEQUENCE [LARGE SCALE GENOMIC DNA]</scope>
    <source>
        <strain evidence="1 2">IMV 1140</strain>
    </source>
</reference>